<protein>
    <submittedName>
        <fullName evidence="1">Uncharacterized protein</fullName>
    </submittedName>
</protein>
<dbReference type="AlphaFoldDB" id="A0A0L0F0F5"/>
<accession>A0A0L0F0F5</accession>
<gene>
    <name evidence="1" type="ORF">SARC_17389</name>
</gene>
<organism evidence="1 2">
    <name type="scientific">Sphaeroforma arctica JP610</name>
    <dbReference type="NCBI Taxonomy" id="667725"/>
    <lineage>
        <taxon>Eukaryota</taxon>
        <taxon>Ichthyosporea</taxon>
        <taxon>Ichthyophonida</taxon>
        <taxon>Sphaeroforma</taxon>
    </lineage>
</organism>
<evidence type="ECO:0000313" key="2">
    <source>
        <dbReference type="Proteomes" id="UP000054560"/>
    </source>
</evidence>
<feature type="non-terminal residue" evidence="1">
    <location>
        <position position="81"/>
    </location>
</feature>
<dbReference type="RefSeq" id="XP_014143991.1">
    <property type="nucleotide sequence ID" value="XM_014288516.1"/>
</dbReference>
<sequence>MLIFSYFPVCGTTQQVAMDGQYYQALPLPNGGSVHAMLIPDAACQIVLITDEQAVADTVMRNVFGMKVADAHNGSSDLEMG</sequence>
<evidence type="ECO:0000313" key="1">
    <source>
        <dbReference type="EMBL" id="KNC70089.1"/>
    </source>
</evidence>
<proteinExistence type="predicted"/>
<dbReference type="GeneID" id="25917893"/>
<keyword evidence="2" id="KW-1185">Reference proteome</keyword>
<dbReference type="EMBL" id="KQ252179">
    <property type="protein sequence ID" value="KNC70089.1"/>
    <property type="molecule type" value="Genomic_DNA"/>
</dbReference>
<name>A0A0L0F0F5_9EUKA</name>
<reference evidence="1 2" key="1">
    <citation type="submission" date="2011-02" db="EMBL/GenBank/DDBJ databases">
        <title>The Genome Sequence of Sphaeroforma arctica JP610.</title>
        <authorList>
            <consortium name="The Broad Institute Genome Sequencing Platform"/>
            <person name="Russ C."/>
            <person name="Cuomo C."/>
            <person name="Young S.K."/>
            <person name="Zeng Q."/>
            <person name="Gargeya S."/>
            <person name="Alvarado L."/>
            <person name="Berlin A."/>
            <person name="Chapman S.B."/>
            <person name="Chen Z."/>
            <person name="Freedman E."/>
            <person name="Gellesch M."/>
            <person name="Goldberg J."/>
            <person name="Griggs A."/>
            <person name="Gujja S."/>
            <person name="Heilman E."/>
            <person name="Heiman D."/>
            <person name="Howarth C."/>
            <person name="Mehta T."/>
            <person name="Neiman D."/>
            <person name="Pearson M."/>
            <person name="Roberts A."/>
            <person name="Saif S."/>
            <person name="Shea T."/>
            <person name="Shenoy N."/>
            <person name="Sisk P."/>
            <person name="Stolte C."/>
            <person name="Sykes S."/>
            <person name="White J."/>
            <person name="Yandava C."/>
            <person name="Burger G."/>
            <person name="Gray M.W."/>
            <person name="Holland P.W.H."/>
            <person name="King N."/>
            <person name="Lang F.B.F."/>
            <person name="Roger A.J."/>
            <person name="Ruiz-Trillo I."/>
            <person name="Haas B."/>
            <person name="Nusbaum C."/>
            <person name="Birren B."/>
        </authorList>
    </citation>
    <scope>NUCLEOTIDE SEQUENCE [LARGE SCALE GENOMIC DNA]</scope>
    <source>
        <strain evidence="1 2">JP610</strain>
    </source>
</reference>
<dbReference type="Proteomes" id="UP000054560">
    <property type="component" value="Unassembled WGS sequence"/>
</dbReference>